<proteinExistence type="inferred from homology"/>
<name>A0A1F5K0G5_9BACT</name>
<keyword evidence="6 9" id="KW-1133">Transmembrane helix</keyword>
<evidence type="ECO:0000256" key="8">
    <source>
        <dbReference type="ARBA" id="ARBA00023136"/>
    </source>
</evidence>
<comment type="similarity">
    <text evidence="2 9">Belongs to the SecG family.</text>
</comment>
<accession>A0A1F5K0G5</accession>
<sequence length="72" mass="7689">MQGQGFTIIQIVLAAALMGLILLQAKGSGLGSTFGGEMGLYRTKRGFEKLLFRATIFIATLFIILSVIGLLV</sequence>
<protein>
    <recommendedName>
        <fullName evidence="9">Protein-export membrane protein SecG</fullName>
    </recommendedName>
</protein>
<keyword evidence="8 9" id="KW-0472">Membrane</keyword>
<dbReference type="GO" id="GO:0015450">
    <property type="term" value="F:protein-transporting ATPase activity"/>
    <property type="evidence" value="ECO:0007669"/>
    <property type="project" value="UniProtKB-UniRule"/>
</dbReference>
<evidence type="ECO:0000256" key="2">
    <source>
        <dbReference type="ARBA" id="ARBA00008445"/>
    </source>
</evidence>
<dbReference type="GO" id="GO:0009306">
    <property type="term" value="P:protein secretion"/>
    <property type="evidence" value="ECO:0007669"/>
    <property type="project" value="UniProtKB-UniRule"/>
</dbReference>
<feature type="transmembrane region" description="Helical" evidence="9">
    <location>
        <begin position="6"/>
        <end position="23"/>
    </location>
</feature>
<dbReference type="GO" id="GO:0005886">
    <property type="term" value="C:plasma membrane"/>
    <property type="evidence" value="ECO:0007669"/>
    <property type="project" value="UniProtKB-SubCell"/>
</dbReference>
<comment type="caution">
    <text evidence="10">The sequence shown here is derived from an EMBL/GenBank/DDBJ whole genome shotgun (WGS) entry which is preliminary data.</text>
</comment>
<dbReference type="Pfam" id="PF03840">
    <property type="entry name" value="SecG"/>
    <property type="match status" value="1"/>
</dbReference>
<comment type="function">
    <text evidence="9">Involved in protein export. Participates in an early event of protein translocation.</text>
</comment>
<evidence type="ECO:0000256" key="6">
    <source>
        <dbReference type="ARBA" id="ARBA00022989"/>
    </source>
</evidence>
<feature type="transmembrane region" description="Helical" evidence="9">
    <location>
        <begin position="50"/>
        <end position="71"/>
    </location>
</feature>
<reference evidence="10 11" key="1">
    <citation type="journal article" date="2016" name="Nat. Commun.">
        <title>Thousands of microbial genomes shed light on interconnected biogeochemical processes in an aquifer system.</title>
        <authorList>
            <person name="Anantharaman K."/>
            <person name="Brown C.T."/>
            <person name="Hug L.A."/>
            <person name="Sharon I."/>
            <person name="Castelle C.J."/>
            <person name="Probst A.J."/>
            <person name="Thomas B.C."/>
            <person name="Singh A."/>
            <person name="Wilkins M.J."/>
            <person name="Karaoz U."/>
            <person name="Brodie E.L."/>
            <person name="Williams K.H."/>
            <person name="Hubbard S.S."/>
            <person name="Banfield J.F."/>
        </authorList>
    </citation>
    <scope>NUCLEOTIDE SEQUENCE [LARGE SCALE GENOMIC DNA]</scope>
</reference>
<gene>
    <name evidence="10" type="ORF">A3E45_02965</name>
</gene>
<evidence type="ECO:0000256" key="3">
    <source>
        <dbReference type="ARBA" id="ARBA00022448"/>
    </source>
</evidence>
<dbReference type="STRING" id="1797780.A3E45_02965"/>
<dbReference type="EMBL" id="MFDH01000035">
    <property type="protein sequence ID" value="OGE34412.1"/>
    <property type="molecule type" value="Genomic_DNA"/>
</dbReference>
<evidence type="ECO:0000256" key="9">
    <source>
        <dbReference type="RuleBase" id="RU365087"/>
    </source>
</evidence>
<organism evidence="10 11">
    <name type="scientific">Candidatus Daviesbacteria bacterium RIFCSPHIGHO2_12_FULL_43_11</name>
    <dbReference type="NCBI Taxonomy" id="1797780"/>
    <lineage>
        <taxon>Bacteria</taxon>
        <taxon>Candidatus Daviesiibacteriota</taxon>
    </lineage>
</organism>
<keyword evidence="9" id="KW-1003">Cell membrane</keyword>
<evidence type="ECO:0000256" key="7">
    <source>
        <dbReference type="ARBA" id="ARBA00023010"/>
    </source>
</evidence>
<evidence type="ECO:0000256" key="1">
    <source>
        <dbReference type="ARBA" id="ARBA00004141"/>
    </source>
</evidence>
<keyword evidence="3 9" id="KW-0813">Transport</keyword>
<comment type="subcellular location">
    <subcellularLocation>
        <location evidence="9">Cell membrane</location>
        <topology evidence="9">Multi-pass membrane protein</topology>
    </subcellularLocation>
    <subcellularLocation>
        <location evidence="1">Membrane</location>
        <topology evidence="1">Multi-pass membrane protein</topology>
    </subcellularLocation>
</comment>
<keyword evidence="4 9" id="KW-0812">Transmembrane</keyword>
<dbReference type="InterPro" id="IPR004692">
    <property type="entry name" value="SecG"/>
</dbReference>
<keyword evidence="5 9" id="KW-0653">Protein transport</keyword>
<evidence type="ECO:0000256" key="4">
    <source>
        <dbReference type="ARBA" id="ARBA00022692"/>
    </source>
</evidence>
<evidence type="ECO:0000256" key="5">
    <source>
        <dbReference type="ARBA" id="ARBA00022927"/>
    </source>
</evidence>
<dbReference type="PRINTS" id="PR01651">
    <property type="entry name" value="SECGEXPORT"/>
</dbReference>
<dbReference type="Proteomes" id="UP000176405">
    <property type="component" value="Unassembled WGS sequence"/>
</dbReference>
<dbReference type="NCBIfam" id="TIGR00810">
    <property type="entry name" value="secG"/>
    <property type="match status" value="1"/>
</dbReference>
<evidence type="ECO:0000313" key="11">
    <source>
        <dbReference type="Proteomes" id="UP000176405"/>
    </source>
</evidence>
<dbReference type="AlphaFoldDB" id="A0A1F5K0G5"/>
<evidence type="ECO:0000313" key="10">
    <source>
        <dbReference type="EMBL" id="OGE34412.1"/>
    </source>
</evidence>
<keyword evidence="7 9" id="KW-0811">Translocation</keyword>